<reference evidence="2 3" key="1">
    <citation type="journal article" date="2017" name="Mycologia">
        <title>Bifiguratus adelaidae, gen. et sp. nov., a new member of Mucoromycotina in endophytic and soil-dwelling habitats.</title>
        <authorList>
            <person name="Torres-Cruz T.J."/>
            <person name="Billingsley Tobias T.L."/>
            <person name="Almatruk M."/>
            <person name="Hesse C."/>
            <person name="Kuske C.R."/>
            <person name="Desiro A."/>
            <person name="Benucci G.M."/>
            <person name="Bonito G."/>
            <person name="Stajich J.E."/>
            <person name="Dunlap C."/>
            <person name="Arnold A.E."/>
            <person name="Porras-Alfaro A."/>
        </authorList>
    </citation>
    <scope>NUCLEOTIDE SEQUENCE [LARGE SCALE GENOMIC DNA]</scope>
    <source>
        <strain evidence="2 3">AZ0501</strain>
    </source>
</reference>
<gene>
    <name evidence="2" type="ORF">BZG36_05261</name>
</gene>
<organism evidence="2 3">
    <name type="scientific">Bifiguratus adelaidae</name>
    <dbReference type="NCBI Taxonomy" id="1938954"/>
    <lineage>
        <taxon>Eukaryota</taxon>
        <taxon>Fungi</taxon>
        <taxon>Fungi incertae sedis</taxon>
        <taxon>Mucoromycota</taxon>
        <taxon>Mucoromycotina</taxon>
        <taxon>Endogonomycetes</taxon>
        <taxon>Endogonales</taxon>
        <taxon>Endogonales incertae sedis</taxon>
        <taxon>Bifiguratus</taxon>
    </lineage>
</organism>
<dbReference type="InterPro" id="IPR029058">
    <property type="entry name" value="AB_hydrolase_fold"/>
</dbReference>
<dbReference type="InterPro" id="IPR002925">
    <property type="entry name" value="Dienelactn_hydro"/>
</dbReference>
<dbReference type="PANTHER" id="PTHR17630:SF44">
    <property type="entry name" value="PROTEIN AIM2"/>
    <property type="match status" value="1"/>
</dbReference>
<evidence type="ECO:0000259" key="1">
    <source>
        <dbReference type="Pfam" id="PF01738"/>
    </source>
</evidence>
<dbReference type="EMBL" id="MVBO01000240">
    <property type="protein sequence ID" value="OZJ01784.1"/>
    <property type="molecule type" value="Genomic_DNA"/>
</dbReference>
<evidence type="ECO:0000313" key="3">
    <source>
        <dbReference type="Proteomes" id="UP000242875"/>
    </source>
</evidence>
<proteinExistence type="predicted"/>
<evidence type="ECO:0000313" key="2">
    <source>
        <dbReference type="EMBL" id="OZJ01784.1"/>
    </source>
</evidence>
<protein>
    <recommendedName>
        <fullName evidence="1">Dienelactone hydrolase domain-containing protein</fullName>
    </recommendedName>
</protein>
<comment type="caution">
    <text evidence="2">The sequence shown here is derived from an EMBL/GenBank/DDBJ whole genome shotgun (WGS) entry which is preliminary data.</text>
</comment>
<dbReference type="Pfam" id="PF01738">
    <property type="entry name" value="DLH"/>
    <property type="match status" value="1"/>
</dbReference>
<dbReference type="AlphaFoldDB" id="A0A261XU66"/>
<dbReference type="GO" id="GO:0016787">
    <property type="term" value="F:hydrolase activity"/>
    <property type="evidence" value="ECO:0007669"/>
    <property type="project" value="InterPro"/>
</dbReference>
<name>A0A261XU66_9FUNG</name>
<accession>A0A261XU66</accession>
<dbReference type="PANTHER" id="PTHR17630">
    <property type="entry name" value="DIENELACTONE HYDROLASE"/>
    <property type="match status" value="1"/>
</dbReference>
<dbReference type="Gene3D" id="3.40.50.1820">
    <property type="entry name" value="alpha/beta hydrolase"/>
    <property type="match status" value="1"/>
</dbReference>
<dbReference type="Proteomes" id="UP000242875">
    <property type="component" value="Unassembled WGS sequence"/>
</dbReference>
<sequence length="198" mass="22034">MISDVFGWNLINARLIADQYAEEAGLVVYLPHFFIESGPAPLNYMTDPSVQFNRMNKLPLIVFVANVVREKHQKVATIGYCWGTFGVFALGSKKYGLVDACAICHPTVIPLFTPHWPQDIEELDKLILFLLAGNEEIFTPDKVAQTKESLDKKGADYTIIEFPGVEHGFSLRGNEKNETEKAATIKSKTMLSHGSSVT</sequence>
<dbReference type="SUPFAM" id="SSF53474">
    <property type="entry name" value="alpha/beta-Hydrolases"/>
    <property type="match status" value="1"/>
</dbReference>
<keyword evidence="3" id="KW-1185">Reference proteome</keyword>
<feature type="domain" description="Dienelactone hydrolase" evidence="1">
    <location>
        <begin position="1"/>
        <end position="188"/>
    </location>
</feature>
<dbReference type="OrthoDB" id="10019231at2759"/>